<dbReference type="Pfam" id="PF14223">
    <property type="entry name" value="Retrotran_gag_2"/>
    <property type="match status" value="1"/>
</dbReference>
<reference evidence="1 2" key="1">
    <citation type="journal article" date="2018" name="Nat. Genet.">
        <title>The Rosa genome provides new insights in the design of modern roses.</title>
        <authorList>
            <person name="Bendahmane M."/>
        </authorList>
    </citation>
    <scope>NUCLEOTIDE SEQUENCE [LARGE SCALE GENOMIC DNA]</scope>
    <source>
        <strain evidence="2">cv. Old Blush</strain>
    </source>
</reference>
<comment type="caution">
    <text evidence="1">The sequence shown here is derived from an EMBL/GenBank/DDBJ whole genome shotgun (WGS) entry which is preliminary data.</text>
</comment>
<dbReference type="PANTHER" id="PTHR47481:SF22">
    <property type="entry name" value="RETROTRANSPOSON GAG DOMAIN-CONTAINING PROTEIN"/>
    <property type="match status" value="1"/>
</dbReference>
<dbReference type="PANTHER" id="PTHR47481">
    <property type="match status" value="1"/>
</dbReference>
<protein>
    <submittedName>
        <fullName evidence="1">Uncharacterized protein</fullName>
    </submittedName>
</protein>
<evidence type="ECO:0000313" key="1">
    <source>
        <dbReference type="EMBL" id="PRQ18444.1"/>
    </source>
</evidence>
<keyword evidence="2" id="KW-1185">Reference proteome</keyword>
<accession>A0A2P6P930</accession>
<dbReference type="EMBL" id="PDCK01000045">
    <property type="protein sequence ID" value="PRQ18444.1"/>
    <property type="molecule type" value="Genomic_DNA"/>
</dbReference>
<proteinExistence type="predicted"/>
<dbReference type="Gramene" id="PRQ18444">
    <property type="protein sequence ID" value="PRQ18444"/>
    <property type="gene ID" value="RchiOBHm_Chr7g0206111"/>
</dbReference>
<evidence type="ECO:0000313" key="2">
    <source>
        <dbReference type="Proteomes" id="UP000238479"/>
    </source>
</evidence>
<organism evidence="1 2">
    <name type="scientific">Rosa chinensis</name>
    <name type="common">China rose</name>
    <dbReference type="NCBI Taxonomy" id="74649"/>
    <lineage>
        <taxon>Eukaryota</taxon>
        <taxon>Viridiplantae</taxon>
        <taxon>Streptophyta</taxon>
        <taxon>Embryophyta</taxon>
        <taxon>Tracheophyta</taxon>
        <taxon>Spermatophyta</taxon>
        <taxon>Magnoliopsida</taxon>
        <taxon>eudicotyledons</taxon>
        <taxon>Gunneridae</taxon>
        <taxon>Pentapetalae</taxon>
        <taxon>rosids</taxon>
        <taxon>fabids</taxon>
        <taxon>Rosales</taxon>
        <taxon>Rosaceae</taxon>
        <taxon>Rosoideae</taxon>
        <taxon>Rosoideae incertae sedis</taxon>
        <taxon>Rosa</taxon>
    </lineage>
</organism>
<sequence>MQNVKKGSDDIETYLDKIKAAKDALETVGVVIDDEDIVVTVLNGLPSEFAAIKTVIRAQFTCAPLSQLKTLLKAAEMDISNEVLGIQSLLTAMLANCNLAALNAQTQVASTAAAQSSCNSSTISASSQPIQLPVITSIMQAQTQVPLQNPTVQPSVSNAASTSYTTQSFHSPAPTIPPGFSSPNMPAYPLSTQTTYVSIPAMPYGFTSIPSFPMFSPPTAFASFYAGRGNGRPNNNGGRGNGNNFGGRAISQMAALTRMVDSGTMLLLAILSPVNGAIKLAIVPKHAGLFQISIKETMW</sequence>
<name>A0A2P6P930_ROSCH</name>
<dbReference type="Proteomes" id="UP000238479">
    <property type="component" value="Chromosome 7"/>
</dbReference>
<gene>
    <name evidence="1" type="ORF">RchiOBHm_Chr7g0206111</name>
</gene>
<dbReference type="AlphaFoldDB" id="A0A2P6P930"/>